<feature type="compositionally biased region" description="Basic and acidic residues" evidence="1">
    <location>
        <begin position="28"/>
        <end position="37"/>
    </location>
</feature>
<dbReference type="EMBL" id="JAUSUL010000002">
    <property type="protein sequence ID" value="MDQ0316055.1"/>
    <property type="molecule type" value="Genomic_DNA"/>
</dbReference>
<organism evidence="2 3">
    <name type="scientific">Amorphus orientalis</name>
    <dbReference type="NCBI Taxonomy" id="649198"/>
    <lineage>
        <taxon>Bacteria</taxon>
        <taxon>Pseudomonadati</taxon>
        <taxon>Pseudomonadota</taxon>
        <taxon>Alphaproteobacteria</taxon>
        <taxon>Hyphomicrobiales</taxon>
        <taxon>Amorphaceae</taxon>
        <taxon>Amorphus</taxon>
    </lineage>
</organism>
<comment type="caution">
    <text evidence="2">The sequence shown here is derived from an EMBL/GenBank/DDBJ whole genome shotgun (WGS) entry which is preliminary data.</text>
</comment>
<dbReference type="AlphaFoldDB" id="A0AAE3VQ20"/>
<accession>A0AAE3VQ20</accession>
<reference evidence="2" key="1">
    <citation type="submission" date="2023-07" db="EMBL/GenBank/DDBJ databases">
        <title>Genomic Encyclopedia of Type Strains, Phase IV (KMG-IV): sequencing the most valuable type-strain genomes for metagenomic binning, comparative biology and taxonomic classification.</title>
        <authorList>
            <person name="Goeker M."/>
        </authorList>
    </citation>
    <scope>NUCLEOTIDE SEQUENCE</scope>
    <source>
        <strain evidence="2">DSM 21202</strain>
    </source>
</reference>
<feature type="compositionally biased region" description="Basic residues" evidence="1">
    <location>
        <begin position="1"/>
        <end position="10"/>
    </location>
</feature>
<feature type="compositionally biased region" description="Acidic residues" evidence="1">
    <location>
        <begin position="38"/>
        <end position="52"/>
    </location>
</feature>
<evidence type="ECO:0000256" key="1">
    <source>
        <dbReference type="SAM" id="MobiDB-lite"/>
    </source>
</evidence>
<feature type="region of interest" description="Disordered" evidence="1">
    <location>
        <begin position="1"/>
        <end position="70"/>
    </location>
</feature>
<dbReference type="RefSeq" id="WP_306885880.1">
    <property type="nucleotide sequence ID" value="NZ_JAUSUL010000002.1"/>
</dbReference>
<name>A0AAE3VQ20_9HYPH</name>
<feature type="compositionally biased region" description="Basic and acidic residues" evidence="1">
    <location>
        <begin position="53"/>
        <end position="70"/>
    </location>
</feature>
<dbReference type="Proteomes" id="UP001229244">
    <property type="component" value="Unassembled WGS sequence"/>
</dbReference>
<evidence type="ECO:0000313" key="2">
    <source>
        <dbReference type="EMBL" id="MDQ0316055.1"/>
    </source>
</evidence>
<keyword evidence="3" id="KW-1185">Reference proteome</keyword>
<gene>
    <name evidence="2" type="ORF">J2S73_002512</name>
</gene>
<proteinExistence type="predicted"/>
<protein>
    <submittedName>
        <fullName evidence="2">Uncharacterized protein</fullName>
    </submittedName>
</protein>
<evidence type="ECO:0000313" key="3">
    <source>
        <dbReference type="Proteomes" id="UP001229244"/>
    </source>
</evidence>
<sequence>MSGHSKHPKRPTPPDRDLNQDPGIGRSKGADMGKADPEDIEGDNTFEGDVENDPNRIGKVDPERIGRRNK</sequence>